<dbReference type="Proteomes" id="UP000192578">
    <property type="component" value="Unassembled WGS sequence"/>
</dbReference>
<sequence>MSFTAVLPKIVGDVVPVFMSRRCFHRTVPLGKMKRSTSMLKIATKQVKMMQKLTQRSLERDKVFRTAPRPQQFGVASPRLPTSIHSNDMLEPRRIRTLQHIFLEHIAELLATDEFTEELGEHTVEIRSVRYDNAQNQLSIFWTPKGTEEEDRLVHQMLIRLAPKLRKQLSDQQLVGTIPKLEFLRDRTALLFRTLEASFGQVDYGPVDDDADEVGEVGCEVAVAASPILGIIKVRTEEKEVDVFRLNEVPEKRTDTGGIDRKALLEQLHSTPRVAFKKRERA</sequence>
<evidence type="ECO:0008006" key="3">
    <source>
        <dbReference type="Google" id="ProtNLM"/>
    </source>
</evidence>
<dbReference type="AlphaFoldDB" id="A0A1W0X4S5"/>
<gene>
    <name evidence="1" type="ORF">BV898_03860</name>
</gene>
<dbReference type="SUPFAM" id="SSF89919">
    <property type="entry name" value="Ribosome-binding factor A, RbfA"/>
    <property type="match status" value="1"/>
</dbReference>
<keyword evidence="2" id="KW-1185">Reference proteome</keyword>
<dbReference type="PANTHER" id="PTHR14725:SF0">
    <property type="entry name" value="RIBOSOME-BINDING FACTOR A, MITOCHONDRIAL-RELATED"/>
    <property type="match status" value="1"/>
</dbReference>
<dbReference type="PANTHER" id="PTHR14725">
    <property type="entry name" value="RIBOSOME-BINDING FACTOR A, MITOCHONDRIAL-RELATED"/>
    <property type="match status" value="1"/>
</dbReference>
<dbReference type="InterPro" id="IPR015946">
    <property type="entry name" value="KH_dom-like_a/b"/>
</dbReference>
<dbReference type="InterPro" id="IPR039212">
    <property type="entry name" value="RBFA_mitochondrial"/>
</dbReference>
<reference evidence="2" key="1">
    <citation type="submission" date="2017-01" db="EMBL/GenBank/DDBJ databases">
        <title>Comparative genomics of anhydrobiosis in the tardigrade Hypsibius dujardini.</title>
        <authorList>
            <person name="Yoshida Y."/>
            <person name="Koutsovoulos G."/>
            <person name="Laetsch D."/>
            <person name="Stevens L."/>
            <person name="Kumar S."/>
            <person name="Horikawa D."/>
            <person name="Ishino K."/>
            <person name="Komine S."/>
            <person name="Tomita M."/>
            <person name="Blaxter M."/>
            <person name="Arakawa K."/>
        </authorList>
    </citation>
    <scope>NUCLEOTIDE SEQUENCE [LARGE SCALE GENOMIC DNA]</scope>
    <source>
        <strain evidence="2">Z151</strain>
    </source>
</reference>
<organism evidence="1 2">
    <name type="scientific">Hypsibius exemplaris</name>
    <name type="common">Freshwater tardigrade</name>
    <dbReference type="NCBI Taxonomy" id="2072580"/>
    <lineage>
        <taxon>Eukaryota</taxon>
        <taxon>Metazoa</taxon>
        <taxon>Ecdysozoa</taxon>
        <taxon>Tardigrada</taxon>
        <taxon>Eutardigrada</taxon>
        <taxon>Parachela</taxon>
        <taxon>Hypsibioidea</taxon>
        <taxon>Hypsibiidae</taxon>
        <taxon>Hypsibius</taxon>
    </lineage>
</organism>
<dbReference type="Gene3D" id="3.30.300.20">
    <property type="match status" value="1"/>
</dbReference>
<proteinExistence type="predicted"/>
<evidence type="ECO:0000313" key="1">
    <source>
        <dbReference type="EMBL" id="OQV22364.1"/>
    </source>
</evidence>
<dbReference type="OrthoDB" id="418445at2759"/>
<protein>
    <recommendedName>
        <fullName evidence="3">Ribosome-binding factor A, mitochondrial</fullName>
    </recommendedName>
</protein>
<comment type="caution">
    <text evidence="1">The sequence shown here is derived from an EMBL/GenBank/DDBJ whole genome shotgun (WGS) entry which is preliminary data.</text>
</comment>
<accession>A0A1W0X4S5</accession>
<name>A0A1W0X4S5_HYPEX</name>
<dbReference type="InterPro" id="IPR023799">
    <property type="entry name" value="RbfA_dom_sf"/>
</dbReference>
<evidence type="ECO:0000313" key="2">
    <source>
        <dbReference type="Proteomes" id="UP000192578"/>
    </source>
</evidence>
<dbReference type="EMBL" id="MTYJ01000018">
    <property type="protein sequence ID" value="OQV22364.1"/>
    <property type="molecule type" value="Genomic_DNA"/>
</dbReference>